<gene>
    <name evidence="1" type="ORF">SPELUC_LOCUS16348</name>
</gene>
<evidence type="ECO:0000313" key="1">
    <source>
        <dbReference type="EMBL" id="CAG8780075.1"/>
    </source>
</evidence>
<feature type="non-terminal residue" evidence="1">
    <location>
        <position position="263"/>
    </location>
</feature>
<keyword evidence="2" id="KW-1185">Reference proteome</keyword>
<dbReference type="EMBL" id="CAJVPW010059843">
    <property type="protein sequence ID" value="CAG8780075.1"/>
    <property type="molecule type" value="Genomic_DNA"/>
</dbReference>
<feature type="non-terminal residue" evidence="1">
    <location>
        <position position="1"/>
    </location>
</feature>
<proteinExistence type="predicted"/>
<sequence length="263" mass="28598">PMMPSNMNAQSMTPSNMNAQPMAPSNMNAQSMTPSNMNAQPMAPSNMNAQPMAPSNMNAQPMAPSNMNAQPMTPSNMSAQHMTPSNMSAQPIKPSNMSAQPVINVSTINTPPPFLPSIPNSGYSNNNTTSNLNHQVLGSNFSQQVIGNNQFPGSNYSQQVPGNNFNHHCAQILEKYAVSYKTEKPAKCHAGYHAGLGDIEGLKYHLSCGESITSTYEFHDTNDFLCIIVAEFCNDIKMVEEIFNLLRYPSGPLNDPNKQPNLS</sequence>
<name>A0ACA9R7D7_9GLOM</name>
<reference evidence="1" key="1">
    <citation type="submission" date="2021-06" db="EMBL/GenBank/DDBJ databases">
        <authorList>
            <person name="Kallberg Y."/>
            <person name="Tangrot J."/>
            <person name="Rosling A."/>
        </authorList>
    </citation>
    <scope>NUCLEOTIDE SEQUENCE</scope>
    <source>
        <strain evidence="1">28 12/20/2015</strain>
    </source>
</reference>
<protein>
    <submittedName>
        <fullName evidence="1">10301_t:CDS:1</fullName>
    </submittedName>
</protein>
<dbReference type="Proteomes" id="UP000789366">
    <property type="component" value="Unassembled WGS sequence"/>
</dbReference>
<accession>A0ACA9R7D7</accession>
<evidence type="ECO:0000313" key="2">
    <source>
        <dbReference type="Proteomes" id="UP000789366"/>
    </source>
</evidence>
<organism evidence="1 2">
    <name type="scientific">Cetraspora pellucida</name>
    <dbReference type="NCBI Taxonomy" id="1433469"/>
    <lineage>
        <taxon>Eukaryota</taxon>
        <taxon>Fungi</taxon>
        <taxon>Fungi incertae sedis</taxon>
        <taxon>Mucoromycota</taxon>
        <taxon>Glomeromycotina</taxon>
        <taxon>Glomeromycetes</taxon>
        <taxon>Diversisporales</taxon>
        <taxon>Gigasporaceae</taxon>
        <taxon>Cetraspora</taxon>
    </lineage>
</organism>
<comment type="caution">
    <text evidence="1">The sequence shown here is derived from an EMBL/GenBank/DDBJ whole genome shotgun (WGS) entry which is preliminary data.</text>
</comment>